<evidence type="ECO:0000313" key="2">
    <source>
        <dbReference type="EMBL" id="GGI15889.1"/>
    </source>
</evidence>
<feature type="transmembrane region" description="Helical" evidence="1">
    <location>
        <begin position="71"/>
        <end position="99"/>
    </location>
</feature>
<dbReference type="AlphaFoldDB" id="A0A8J3F0D6"/>
<reference evidence="3" key="1">
    <citation type="journal article" date="2019" name="Int. J. Syst. Evol. Microbiol.">
        <title>The Global Catalogue of Microorganisms (GCM) 10K type strain sequencing project: providing services to taxonomists for standard genome sequencing and annotation.</title>
        <authorList>
            <consortium name="The Broad Institute Genomics Platform"/>
            <consortium name="The Broad Institute Genome Sequencing Center for Infectious Disease"/>
            <person name="Wu L."/>
            <person name="Ma J."/>
        </authorList>
    </citation>
    <scope>NUCLEOTIDE SEQUENCE [LARGE SCALE GENOMIC DNA]</scope>
    <source>
        <strain evidence="3">CGMCC 1.14993</strain>
    </source>
</reference>
<keyword evidence="1" id="KW-0812">Transmembrane</keyword>
<evidence type="ECO:0000313" key="3">
    <source>
        <dbReference type="Proteomes" id="UP000626244"/>
    </source>
</evidence>
<comment type="caution">
    <text evidence="2">The sequence shown here is derived from an EMBL/GenBank/DDBJ whole genome shotgun (WGS) entry which is preliminary data.</text>
</comment>
<organism evidence="2 3">
    <name type="scientific">Gottfriedia solisilvae</name>
    <dbReference type="NCBI Taxonomy" id="1516104"/>
    <lineage>
        <taxon>Bacteria</taxon>
        <taxon>Bacillati</taxon>
        <taxon>Bacillota</taxon>
        <taxon>Bacilli</taxon>
        <taxon>Bacillales</taxon>
        <taxon>Bacillaceae</taxon>
        <taxon>Gottfriedia</taxon>
    </lineage>
</organism>
<keyword evidence="1" id="KW-1133">Transmembrane helix</keyword>
<keyword evidence="3" id="KW-1185">Reference proteome</keyword>
<dbReference type="Pfam" id="PF14068">
    <property type="entry name" value="YuiB"/>
    <property type="match status" value="1"/>
</dbReference>
<feature type="transmembrane region" description="Helical" evidence="1">
    <location>
        <begin position="33"/>
        <end position="51"/>
    </location>
</feature>
<sequence length="107" mass="11906">MEMSIPVLLISILLFFVLAFGIGFLANMLFRTTWFMVVIYPIIIVMIVDKINTMKYFTQTSNAFSILKTNLLAVGMGDVIILSSGLIGAIMSGVVILSLRKNGYQMF</sequence>
<dbReference type="EMBL" id="BMHB01000002">
    <property type="protein sequence ID" value="GGI15889.1"/>
    <property type="molecule type" value="Genomic_DNA"/>
</dbReference>
<keyword evidence="1" id="KW-0472">Membrane</keyword>
<dbReference type="Proteomes" id="UP000626244">
    <property type="component" value="Unassembled WGS sequence"/>
</dbReference>
<feature type="transmembrane region" description="Helical" evidence="1">
    <location>
        <begin position="6"/>
        <end position="26"/>
    </location>
</feature>
<name>A0A8J3F0D6_9BACI</name>
<evidence type="ECO:0000256" key="1">
    <source>
        <dbReference type="SAM" id="Phobius"/>
    </source>
</evidence>
<gene>
    <name evidence="2" type="ORF">GCM10007380_30220</name>
</gene>
<accession>A0A8J3F0D6</accession>
<protein>
    <submittedName>
        <fullName evidence="2">Uncharacterized protein</fullName>
    </submittedName>
</protein>
<proteinExistence type="predicted"/>
<dbReference type="InterPro" id="IPR025917">
    <property type="entry name" value="YuiB"/>
</dbReference>